<name>A0AA38JL39_9AGAR</name>
<protein>
    <submittedName>
        <fullName evidence="3">Uncharacterized protein</fullName>
    </submittedName>
</protein>
<comment type="caution">
    <text evidence="3">The sequence shown here is derived from an EMBL/GenBank/DDBJ whole genome shotgun (WGS) entry which is preliminary data.</text>
</comment>
<dbReference type="EMBL" id="JANVFO010000031">
    <property type="protein sequence ID" value="KAJ3731346.1"/>
    <property type="molecule type" value="Genomic_DNA"/>
</dbReference>
<reference evidence="3" key="1">
    <citation type="submission" date="2022-08" db="EMBL/GenBank/DDBJ databases">
        <authorList>
            <consortium name="DOE Joint Genome Institute"/>
            <person name="Min B."/>
            <person name="Sierra-Patev S."/>
            <person name="Naranjo-Ortiz M."/>
            <person name="Looney B."/>
            <person name="Konkel Z."/>
            <person name="Slot J.C."/>
            <person name="Sakamoto Y."/>
            <person name="Steenwyk J.L."/>
            <person name="Rokas A."/>
            <person name="Carro J."/>
            <person name="Camarero S."/>
            <person name="Ferreira P."/>
            <person name="Molpeceres G."/>
            <person name="Ruiz-duenas F.J."/>
            <person name="Serrano A."/>
            <person name="Henrissat B."/>
            <person name="Drula E."/>
            <person name="Hughes K.W."/>
            <person name="Mata J.L."/>
            <person name="Ishikawa N.K."/>
            <person name="Vargas-Isla R."/>
            <person name="Ushijima S."/>
            <person name="Smith C.A."/>
            <person name="Ahrendt S."/>
            <person name="Andreopoulos W."/>
            <person name="He G."/>
            <person name="LaButti K."/>
            <person name="Lipzen A."/>
            <person name="Ng V."/>
            <person name="Riley R."/>
            <person name="Sandor L."/>
            <person name="Barry K."/>
            <person name="Martinez A.T."/>
            <person name="Xiao Y."/>
            <person name="Gibbons J.G."/>
            <person name="Terashima K."/>
            <person name="Hibbett D.S."/>
            <person name="Grigoriev I.V."/>
        </authorList>
    </citation>
    <scope>NUCLEOTIDE SEQUENCE</scope>
    <source>
        <strain evidence="3">ET3784</strain>
    </source>
</reference>
<feature type="compositionally biased region" description="Acidic residues" evidence="1">
    <location>
        <begin position="237"/>
        <end position="254"/>
    </location>
</feature>
<gene>
    <name evidence="3" type="ORF">DFJ43DRAFT_1040114</name>
    <name evidence="2" type="ORF">DFJ43DRAFT_1041121</name>
</gene>
<reference evidence="3" key="2">
    <citation type="journal article" date="2023" name="Proc. Natl. Acad. Sci. U.S.A.">
        <title>A global phylogenomic analysis of the shiitake genus Lentinula.</title>
        <authorList>
            <person name="Sierra-Patev S."/>
            <person name="Min B."/>
            <person name="Naranjo-Ortiz M."/>
            <person name="Looney B."/>
            <person name="Konkel Z."/>
            <person name="Slot J.C."/>
            <person name="Sakamoto Y."/>
            <person name="Steenwyk J.L."/>
            <person name="Rokas A."/>
            <person name="Carro J."/>
            <person name="Camarero S."/>
            <person name="Ferreira P."/>
            <person name="Molpeceres G."/>
            <person name="Ruiz-Duenas F.J."/>
            <person name="Serrano A."/>
            <person name="Henrissat B."/>
            <person name="Drula E."/>
            <person name="Hughes K.W."/>
            <person name="Mata J.L."/>
            <person name="Ishikawa N.K."/>
            <person name="Vargas-Isla R."/>
            <person name="Ushijima S."/>
            <person name="Smith C.A."/>
            <person name="Donoghue J."/>
            <person name="Ahrendt S."/>
            <person name="Andreopoulos W."/>
            <person name="He G."/>
            <person name="LaButti K."/>
            <person name="Lipzen A."/>
            <person name="Ng V."/>
            <person name="Riley R."/>
            <person name="Sandor L."/>
            <person name="Barry K."/>
            <person name="Martinez A.T."/>
            <person name="Xiao Y."/>
            <person name="Gibbons J.G."/>
            <person name="Terashima K."/>
            <person name="Grigoriev I.V."/>
            <person name="Hibbett D."/>
        </authorList>
    </citation>
    <scope>NUCLEOTIDE SEQUENCE</scope>
    <source>
        <strain evidence="3">ET3784</strain>
    </source>
</reference>
<organism evidence="3 4">
    <name type="scientific">Lentinula guzmanii</name>
    <dbReference type="NCBI Taxonomy" id="2804957"/>
    <lineage>
        <taxon>Eukaryota</taxon>
        <taxon>Fungi</taxon>
        <taxon>Dikarya</taxon>
        <taxon>Basidiomycota</taxon>
        <taxon>Agaricomycotina</taxon>
        <taxon>Agaricomycetes</taxon>
        <taxon>Agaricomycetidae</taxon>
        <taxon>Agaricales</taxon>
        <taxon>Marasmiineae</taxon>
        <taxon>Omphalotaceae</taxon>
        <taxon>Lentinula</taxon>
    </lineage>
</organism>
<sequence>MPITFTAAFFAPNDSPELSLNWEEREFVINRGPDTAPLIISVDEMVTIIQTSVALGRGWKICVSANYPEIVRVINHGIPEGCNAYLSHIKDGRLHRSQKIVTYDCFFTPSQLETLRVEHKVSDNLNRDTATLFPKPPRREPKAKTTESITGATLANFTKTDMDQSILFAGLMAHARETQRKNLWKLRKDTRIPKATRGVERYAVSETGSLSTTMGLNAKISKWRLNNTKNETTRKDDDEDMDTTTNAVEDDPSEEGPSNA</sequence>
<dbReference type="AlphaFoldDB" id="A0AA38JL39"/>
<keyword evidence="4" id="KW-1185">Reference proteome</keyword>
<evidence type="ECO:0000313" key="4">
    <source>
        <dbReference type="Proteomes" id="UP001176059"/>
    </source>
</evidence>
<evidence type="ECO:0000256" key="1">
    <source>
        <dbReference type="SAM" id="MobiDB-lite"/>
    </source>
</evidence>
<accession>A0AA38JL39</accession>
<feature type="region of interest" description="Disordered" evidence="1">
    <location>
        <begin position="225"/>
        <end position="260"/>
    </location>
</feature>
<proteinExistence type="predicted"/>
<dbReference type="EMBL" id="JANVFO010000041">
    <property type="protein sequence ID" value="KAJ3727306.1"/>
    <property type="molecule type" value="Genomic_DNA"/>
</dbReference>
<evidence type="ECO:0000313" key="2">
    <source>
        <dbReference type="EMBL" id="KAJ3727306.1"/>
    </source>
</evidence>
<evidence type="ECO:0000313" key="3">
    <source>
        <dbReference type="EMBL" id="KAJ3731346.1"/>
    </source>
</evidence>
<dbReference type="Proteomes" id="UP001176059">
    <property type="component" value="Unassembled WGS sequence"/>
</dbReference>